<dbReference type="Proteomes" id="UP001185737">
    <property type="component" value="Unassembled WGS sequence"/>
</dbReference>
<evidence type="ECO:0000313" key="1">
    <source>
        <dbReference type="EMBL" id="MDV6283175.1"/>
    </source>
</evidence>
<dbReference type="RefSeq" id="WP_317569506.1">
    <property type="nucleotide sequence ID" value="NZ_JAWLKA010000012.1"/>
</dbReference>
<name>A0ABU4CI00_RHOJO</name>
<reference evidence="1 2" key="1">
    <citation type="submission" date="2023-10" db="EMBL/GenBank/DDBJ databases">
        <title>Development of a sustainable strategy for remediation of hydrocarbon-contaminated territories based on the waste exchange concept.</title>
        <authorList>
            <person name="Krivoruchko A."/>
        </authorList>
    </citation>
    <scope>NUCLEOTIDE SEQUENCE [LARGE SCALE GENOMIC DNA]</scope>
    <source>
        <strain evidence="1 2">IEGM 60</strain>
    </source>
</reference>
<protein>
    <submittedName>
        <fullName evidence="1">Uncharacterized protein</fullName>
    </submittedName>
</protein>
<keyword evidence="2" id="KW-1185">Reference proteome</keyword>
<gene>
    <name evidence="1" type="ORF">R3Q59_21985</name>
</gene>
<sequence>MYGAGVQAGQNEYLQPLIDGGKILAACETAIGDGNPVSAQSFAQECQRGYGWDRTRIDSTEGAKIWVGHGVLAHNLVKISTLPREGRGSGGLAPNPIARYRPGVREMVAGRPARPRTPGFED</sequence>
<organism evidence="1 2">
    <name type="scientific">Rhodococcus jostii</name>
    <dbReference type="NCBI Taxonomy" id="132919"/>
    <lineage>
        <taxon>Bacteria</taxon>
        <taxon>Bacillati</taxon>
        <taxon>Actinomycetota</taxon>
        <taxon>Actinomycetes</taxon>
        <taxon>Mycobacteriales</taxon>
        <taxon>Nocardiaceae</taxon>
        <taxon>Rhodococcus</taxon>
    </lineage>
</organism>
<accession>A0ABU4CI00</accession>
<proteinExistence type="predicted"/>
<comment type="caution">
    <text evidence="1">The sequence shown here is derived from an EMBL/GenBank/DDBJ whole genome shotgun (WGS) entry which is preliminary data.</text>
</comment>
<dbReference type="EMBL" id="JAWLKA010000012">
    <property type="protein sequence ID" value="MDV6283175.1"/>
    <property type="molecule type" value="Genomic_DNA"/>
</dbReference>
<evidence type="ECO:0000313" key="2">
    <source>
        <dbReference type="Proteomes" id="UP001185737"/>
    </source>
</evidence>